<dbReference type="InterPro" id="IPR052895">
    <property type="entry name" value="HetReg/Transcr_Mod"/>
</dbReference>
<protein>
    <recommendedName>
        <fullName evidence="1">Heterokaryon incompatibility domain-containing protein</fullName>
    </recommendedName>
</protein>
<feature type="domain" description="Heterokaryon incompatibility" evidence="1">
    <location>
        <begin position="56"/>
        <end position="237"/>
    </location>
</feature>
<dbReference type="PANTHER" id="PTHR24148:SF64">
    <property type="entry name" value="HETEROKARYON INCOMPATIBILITY DOMAIN-CONTAINING PROTEIN"/>
    <property type="match status" value="1"/>
</dbReference>
<comment type="caution">
    <text evidence="2">The sequence shown here is derived from an EMBL/GenBank/DDBJ whole genome shotgun (WGS) entry which is preliminary data.</text>
</comment>
<dbReference type="Proteomes" id="UP001324427">
    <property type="component" value="Unassembled WGS sequence"/>
</dbReference>
<accession>A0AAV9JKL3</accession>
<evidence type="ECO:0000259" key="1">
    <source>
        <dbReference type="Pfam" id="PF06985"/>
    </source>
</evidence>
<gene>
    <name evidence="2" type="ORF">LTR36_002892</name>
</gene>
<sequence>MPVSKLRIKLIGLLPDKAPLQRLDSGVVVPEHGNKDSQHLIQCTLTSVDFDSSTTYTALSYTWGDPKVQKHICIDGEAVNVTVNLEAALRHLQKTISEPLILWIDAVCINQSDEAEKSEQVAHMRDIYSKAENVVTWLGHGGSALAMRWINEFGGRASGLGIGGTPDMLLKKVLKRAEEVLSVEEGDGGAMSDEQIFAHDLERGLSADLNPHYDELIAGLQDILKRAYWSRIWIVQEVTMAQNVEFVCGTETVAYQALHHSLRLLRNYRLWQLLKLGHDTTRPILVREDSGLRARVINTDPSHAIDLLKVSRAEGAMPMMYLLRRLQRFNATDPRDRVFALLGIATDAEELGVRPDYSKSWEQVYTELARVLLGHGYFDVLSHCIHEPHGDSSSLRLQTWVPVWSRKTTCSPLQQRALDRSQKPAVRTVLQPEFKASGSRCQPHPENVATLPWSEPLRLSAIIIGEIHETGNRWKAESLGDWFTTLQALAASPFSQLTEPCERAHAVWRTAVADQDIRRHNLKPRLPASTVAKLDKLLSATELTLVDGQMLANNGLGDYAESLHSIGQGRQPFLTSLGHLAVGPEEARKGDVVAVVLGAAVPYVLRRIEGERCIFIGEAYVHDCMDGQLAGPNAVVLKIALR</sequence>
<reference evidence="2 3" key="1">
    <citation type="submission" date="2021-11" db="EMBL/GenBank/DDBJ databases">
        <title>Black yeast isolated from Biological Soil Crust.</title>
        <authorList>
            <person name="Kurbessoian T."/>
        </authorList>
    </citation>
    <scope>NUCLEOTIDE SEQUENCE [LARGE SCALE GENOMIC DNA]</scope>
    <source>
        <strain evidence="2 3">CCFEE 5522</strain>
    </source>
</reference>
<name>A0AAV9JKL3_9PEZI</name>
<proteinExistence type="predicted"/>
<dbReference type="PANTHER" id="PTHR24148">
    <property type="entry name" value="ANKYRIN REPEAT DOMAIN-CONTAINING PROTEIN 39 HOMOLOG-RELATED"/>
    <property type="match status" value="1"/>
</dbReference>
<dbReference type="EMBL" id="JAVFHQ010000019">
    <property type="protein sequence ID" value="KAK4545542.1"/>
    <property type="molecule type" value="Genomic_DNA"/>
</dbReference>
<dbReference type="Pfam" id="PF06985">
    <property type="entry name" value="HET"/>
    <property type="match status" value="1"/>
</dbReference>
<evidence type="ECO:0000313" key="2">
    <source>
        <dbReference type="EMBL" id="KAK4545542.1"/>
    </source>
</evidence>
<dbReference type="AlphaFoldDB" id="A0AAV9JKL3"/>
<organism evidence="2 3">
    <name type="scientific">Oleoguttula mirabilis</name>
    <dbReference type="NCBI Taxonomy" id="1507867"/>
    <lineage>
        <taxon>Eukaryota</taxon>
        <taxon>Fungi</taxon>
        <taxon>Dikarya</taxon>
        <taxon>Ascomycota</taxon>
        <taxon>Pezizomycotina</taxon>
        <taxon>Dothideomycetes</taxon>
        <taxon>Dothideomycetidae</taxon>
        <taxon>Mycosphaerellales</taxon>
        <taxon>Teratosphaeriaceae</taxon>
        <taxon>Oleoguttula</taxon>
    </lineage>
</organism>
<keyword evidence="3" id="KW-1185">Reference proteome</keyword>
<evidence type="ECO:0000313" key="3">
    <source>
        <dbReference type="Proteomes" id="UP001324427"/>
    </source>
</evidence>
<dbReference type="InterPro" id="IPR010730">
    <property type="entry name" value="HET"/>
</dbReference>
<dbReference type="Pfam" id="PF26639">
    <property type="entry name" value="Het-6_barrel"/>
    <property type="match status" value="1"/>
</dbReference>